<dbReference type="Pfam" id="PF01695">
    <property type="entry name" value="IstB_IS21"/>
    <property type="match status" value="1"/>
</dbReference>
<comment type="caution">
    <text evidence="2">The sequence shown here is derived from an EMBL/GenBank/DDBJ whole genome shotgun (WGS) entry which is preliminary data.</text>
</comment>
<dbReference type="SUPFAM" id="SSF52540">
    <property type="entry name" value="P-loop containing nucleoside triphosphate hydrolases"/>
    <property type="match status" value="1"/>
</dbReference>
<keyword evidence="2" id="KW-0067">ATP-binding</keyword>
<sequence length="80" mass="9309">MDKQEANMFFHLINNLYNQSSIILTSNKGPKEWGELLGDQAITTAILDRILHRVEIVHLNDDSWRMKHRKTIFGEQSVSN</sequence>
<proteinExistence type="predicted"/>
<reference evidence="2 3" key="1">
    <citation type="submission" date="2019-08" db="EMBL/GenBank/DDBJ databases">
        <title>Bacillus genomes from the desert of Cuatro Cienegas, Coahuila.</title>
        <authorList>
            <person name="Olmedo-Alvarez G."/>
        </authorList>
    </citation>
    <scope>NUCLEOTIDE SEQUENCE [LARGE SCALE GENOMIC DNA]</scope>
    <source>
        <strain evidence="2 3">CH40_1T</strain>
    </source>
</reference>
<dbReference type="AlphaFoldDB" id="A0A5D4K564"/>
<dbReference type="Gene3D" id="3.40.50.300">
    <property type="entry name" value="P-loop containing nucleotide triphosphate hydrolases"/>
    <property type="match status" value="1"/>
</dbReference>
<accession>A0A5D4K564</accession>
<evidence type="ECO:0000313" key="2">
    <source>
        <dbReference type="EMBL" id="TYR72458.1"/>
    </source>
</evidence>
<dbReference type="RefSeq" id="WP_148948897.1">
    <property type="nucleotide sequence ID" value="NZ_VTEH01000037.1"/>
</dbReference>
<dbReference type="EMBL" id="VTEH01000037">
    <property type="protein sequence ID" value="TYR72458.1"/>
    <property type="molecule type" value="Genomic_DNA"/>
</dbReference>
<keyword evidence="2" id="KW-0547">Nucleotide-binding</keyword>
<evidence type="ECO:0000259" key="1">
    <source>
        <dbReference type="Pfam" id="PF01695"/>
    </source>
</evidence>
<organism evidence="2 3">
    <name type="scientific">Rossellomorea vietnamensis</name>
    <dbReference type="NCBI Taxonomy" id="218284"/>
    <lineage>
        <taxon>Bacteria</taxon>
        <taxon>Bacillati</taxon>
        <taxon>Bacillota</taxon>
        <taxon>Bacilli</taxon>
        <taxon>Bacillales</taxon>
        <taxon>Bacillaceae</taxon>
        <taxon>Rossellomorea</taxon>
    </lineage>
</organism>
<feature type="domain" description="IstB-like ATP-binding" evidence="1">
    <location>
        <begin position="1"/>
        <end position="70"/>
    </location>
</feature>
<protein>
    <submittedName>
        <fullName evidence="2">ATP-binding protein</fullName>
    </submittedName>
</protein>
<dbReference type="GO" id="GO:0005524">
    <property type="term" value="F:ATP binding"/>
    <property type="evidence" value="ECO:0007669"/>
    <property type="project" value="UniProtKB-KW"/>
</dbReference>
<dbReference type="InterPro" id="IPR027417">
    <property type="entry name" value="P-loop_NTPase"/>
</dbReference>
<evidence type="ECO:0000313" key="3">
    <source>
        <dbReference type="Proteomes" id="UP000323317"/>
    </source>
</evidence>
<gene>
    <name evidence="2" type="ORF">FZC79_22645</name>
</gene>
<dbReference type="Proteomes" id="UP000323317">
    <property type="component" value="Unassembled WGS sequence"/>
</dbReference>
<name>A0A5D4K564_9BACI</name>
<feature type="non-terminal residue" evidence="2">
    <location>
        <position position="1"/>
    </location>
</feature>
<dbReference type="InterPro" id="IPR002611">
    <property type="entry name" value="IstB_ATP-bd"/>
</dbReference>